<dbReference type="RefSeq" id="WP_344784402.1">
    <property type="nucleotide sequence ID" value="NZ_BAABAF010000009.1"/>
</dbReference>
<sequence length="294" mass="30745">MSSQFIQLIVDGLASGSIYAALALAIVLVYRATGLVNFAQGVMAVFSTYIAFTLWRAGLWPIAAILLAVGVSLVFGAGVERVVIRRFERGSVATAIVVTVGLFVLIQGISGAIWSYNPLTFPSLFPLSTVKIAGAVIGVRSLGTIAVLVVVVVLLQLLFQKTKLGLALRAVADNPESGSLLGLHVGRLLMIGWALAAALGAIAGCLVAPQVFLTPSMLDFVLVYALAAIITGGLDSPVGAVIAAWLIGILENLASAYLPVIGDDLKIIVPLLAMFIVLTVRPQGLFGRKELVRV</sequence>
<evidence type="ECO:0000256" key="7">
    <source>
        <dbReference type="ARBA" id="ARBA00023136"/>
    </source>
</evidence>
<evidence type="ECO:0000256" key="6">
    <source>
        <dbReference type="ARBA" id="ARBA00022989"/>
    </source>
</evidence>
<organism evidence="10 11">
    <name type="scientific">Microbacterium kribbense</name>
    <dbReference type="NCBI Taxonomy" id="433645"/>
    <lineage>
        <taxon>Bacteria</taxon>
        <taxon>Bacillati</taxon>
        <taxon>Actinomycetota</taxon>
        <taxon>Actinomycetes</taxon>
        <taxon>Micrococcales</taxon>
        <taxon>Microbacteriaceae</taxon>
        <taxon>Microbacterium</taxon>
    </lineage>
</organism>
<keyword evidence="3" id="KW-1003">Cell membrane</keyword>
<evidence type="ECO:0000256" key="9">
    <source>
        <dbReference type="SAM" id="Phobius"/>
    </source>
</evidence>
<evidence type="ECO:0000256" key="5">
    <source>
        <dbReference type="ARBA" id="ARBA00022970"/>
    </source>
</evidence>
<keyword evidence="4 9" id="KW-0812">Transmembrane</keyword>
<dbReference type="Proteomes" id="UP001500540">
    <property type="component" value="Unassembled WGS sequence"/>
</dbReference>
<protein>
    <submittedName>
        <fullName evidence="10">Branched-chain amino acid ABC transporter permease</fullName>
    </submittedName>
</protein>
<dbReference type="PANTHER" id="PTHR11795">
    <property type="entry name" value="BRANCHED-CHAIN AMINO ACID TRANSPORT SYSTEM PERMEASE PROTEIN LIVH"/>
    <property type="match status" value="1"/>
</dbReference>
<keyword evidence="11" id="KW-1185">Reference proteome</keyword>
<comment type="similarity">
    <text evidence="8">Belongs to the binding-protein-dependent transport system permease family. LivHM subfamily.</text>
</comment>
<feature type="transmembrane region" description="Helical" evidence="9">
    <location>
        <begin position="58"/>
        <end position="79"/>
    </location>
</feature>
<keyword evidence="5" id="KW-0029">Amino-acid transport</keyword>
<comment type="subcellular location">
    <subcellularLocation>
        <location evidence="1">Cell membrane</location>
        <topology evidence="1">Multi-pass membrane protein</topology>
    </subcellularLocation>
</comment>
<evidence type="ECO:0000256" key="1">
    <source>
        <dbReference type="ARBA" id="ARBA00004651"/>
    </source>
</evidence>
<evidence type="ECO:0000313" key="11">
    <source>
        <dbReference type="Proteomes" id="UP001500540"/>
    </source>
</evidence>
<evidence type="ECO:0000256" key="8">
    <source>
        <dbReference type="ARBA" id="ARBA00037998"/>
    </source>
</evidence>
<evidence type="ECO:0000256" key="3">
    <source>
        <dbReference type="ARBA" id="ARBA00022475"/>
    </source>
</evidence>
<keyword evidence="6 9" id="KW-1133">Transmembrane helix</keyword>
<dbReference type="EMBL" id="BAABAF010000009">
    <property type="protein sequence ID" value="GAA3773245.1"/>
    <property type="molecule type" value="Genomic_DNA"/>
</dbReference>
<keyword evidence="7 9" id="KW-0472">Membrane</keyword>
<feature type="transmembrane region" description="Helical" evidence="9">
    <location>
        <begin position="267"/>
        <end position="286"/>
    </location>
</feature>
<feature type="transmembrane region" description="Helical" evidence="9">
    <location>
        <begin position="35"/>
        <end position="52"/>
    </location>
</feature>
<reference evidence="11" key="1">
    <citation type="journal article" date="2019" name="Int. J. Syst. Evol. Microbiol.">
        <title>The Global Catalogue of Microorganisms (GCM) 10K type strain sequencing project: providing services to taxonomists for standard genome sequencing and annotation.</title>
        <authorList>
            <consortium name="The Broad Institute Genomics Platform"/>
            <consortium name="The Broad Institute Genome Sequencing Center for Infectious Disease"/>
            <person name="Wu L."/>
            <person name="Ma J."/>
        </authorList>
    </citation>
    <scope>NUCLEOTIDE SEQUENCE [LARGE SCALE GENOMIC DNA]</scope>
    <source>
        <strain evidence="11">JCM 16950</strain>
    </source>
</reference>
<feature type="transmembrane region" description="Helical" evidence="9">
    <location>
        <begin position="91"/>
        <end position="114"/>
    </location>
</feature>
<accession>A0ABP7GTW6</accession>
<dbReference type="InterPro" id="IPR052157">
    <property type="entry name" value="BCAA_transport_permease"/>
</dbReference>
<evidence type="ECO:0000256" key="4">
    <source>
        <dbReference type="ARBA" id="ARBA00022692"/>
    </source>
</evidence>
<dbReference type="InterPro" id="IPR001851">
    <property type="entry name" value="ABC_transp_permease"/>
</dbReference>
<feature type="transmembrane region" description="Helical" evidence="9">
    <location>
        <begin position="6"/>
        <end position="28"/>
    </location>
</feature>
<comment type="caution">
    <text evidence="10">The sequence shown here is derived from an EMBL/GenBank/DDBJ whole genome shotgun (WGS) entry which is preliminary data.</text>
</comment>
<gene>
    <name evidence="10" type="ORF">GCM10022240_26480</name>
</gene>
<feature type="transmembrane region" description="Helical" evidence="9">
    <location>
        <begin position="188"/>
        <end position="211"/>
    </location>
</feature>
<keyword evidence="2" id="KW-0813">Transport</keyword>
<dbReference type="Pfam" id="PF02653">
    <property type="entry name" value="BPD_transp_2"/>
    <property type="match status" value="1"/>
</dbReference>
<dbReference type="CDD" id="cd06582">
    <property type="entry name" value="TM_PBP1_LivH_like"/>
    <property type="match status" value="1"/>
</dbReference>
<proteinExistence type="inferred from homology"/>
<dbReference type="PANTHER" id="PTHR11795:SF451">
    <property type="entry name" value="ABC TRANSPORTER PERMEASE PROTEIN"/>
    <property type="match status" value="1"/>
</dbReference>
<evidence type="ECO:0000313" key="10">
    <source>
        <dbReference type="EMBL" id="GAA3773245.1"/>
    </source>
</evidence>
<evidence type="ECO:0000256" key="2">
    <source>
        <dbReference type="ARBA" id="ARBA00022448"/>
    </source>
</evidence>
<feature type="transmembrane region" description="Helical" evidence="9">
    <location>
        <begin position="134"/>
        <end position="159"/>
    </location>
</feature>
<name>A0ABP7GTW6_9MICO</name>